<dbReference type="SMART" id="SM00875">
    <property type="entry name" value="BACK"/>
    <property type="match status" value="1"/>
</dbReference>
<proteinExistence type="predicted"/>
<dbReference type="Pfam" id="PF00651">
    <property type="entry name" value="BTB"/>
    <property type="match status" value="1"/>
</dbReference>
<dbReference type="InterPro" id="IPR011705">
    <property type="entry name" value="BACK"/>
</dbReference>
<dbReference type="Pfam" id="PF07707">
    <property type="entry name" value="BACK"/>
    <property type="match status" value="1"/>
</dbReference>
<name>A0ABY7FIY4_MYAAR</name>
<reference evidence="2" key="1">
    <citation type="submission" date="2022-11" db="EMBL/GenBank/DDBJ databases">
        <title>Centuries of genome instability and evolution in soft-shell clam transmissible cancer (bioRxiv).</title>
        <authorList>
            <person name="Hart S.F.M."/>
            <person name="Yonemitsu M.A."/>
            <person name="Giersch R.M."/>
            <person name="Beal B.F."/>
            <person name="Arriagada G."/>
            <person name="Davis B.W."/>
            <person name="Ostrander E.A."/>
            <person name="Goff S.P."/>
            <person name="Metzger M.J."/>
        </authorList>
    </citation>
    <scope>NUCLEOTIDE SEQUENCE</scope>
    <source>
        <strain evidence="2">MELC-2E11</strain>
        <tissue evidence="2">Siphon/mantle</tissue>
    </source>
</reference>
<dbReference type="InterPro" id="IPR000210">
    <property type="entry name" value="BTB/POZ_dom"/>
</dbReference>
<evidence type="ECO:0000313" key="2">
    <source>
        <dbReference type="EMBL" id="WAR22138.1"/>
    </source>
</evidence>
<dbReference type="EMBL" id="CP111023">
    <property type="protein sequence ID" value="WAR22138.1"/>
    <property type="molecule type" value="Genomic_DNA"/>
</dbReference>
<evidence type="ECO:0000259" key="1">
    <source>
        <dbReference type="SMART" id="SM00875"/>
    </source>
</evidence>
<keyword evidence="3" id="KW-1185">Reference proteome</keyword>
<organism evidence="2 3">
    <name type="scientific">Mya arenaria</name>
    <name type="common">Soft-shell clam</name>
    <dbReference type="NCBI Taxonomy" id="6604"/>
    <lineage>
        <taxon>Eukaryota</taxon>
        <taxon>Metazoa</taxon>
        <taxon>Spiralia</taxon>
        <taxon>Lophotrochozoa</taxon>
        <taxon>Mollusca</taxon>
        <taxon>Bivalvia</taxon>
        <taxon>Autobranchia</taxon>
        <taxon>Heteroconchia</taxon>
        <taxon>Euheterodonta</taxon>
        <taxon>Imparidentia</taxon>
        <taxon>Neoheterodontei</taxon>
        <taxon>Myida</taxon>
        <taxon>Myoidea</taxon>
        <taxon>Myidae</taxon>
        <taxon>Mya</taxon>
    </lineage>
</organism>
<dbReference type="PANTHER" id="PTHR45774">
    <property type="entry name" value="BTB/POZ DOMAIN-CONTAINING"/>
    <property type="match status" value="1"/>
</dbReference>
<gene>
    <name evidence="2" type="ORF">MAR_016112</name>
</gene>
<evidence type="ECO:0000313" key="3">
    <source>
        <dbReference type="Proteomes" id="UP001164746"/>
    </source>
</evidence>
<feature type="domain" description="BACK" evidence="1">
    <location>
        <begin position="90"/>
        <end position="201"/>
    </location>
</feature>
<dbReference type="SUPFAM" id="SSF54695">
    <property type="entry name" value="POZ domain"/>
    <property type="match status" value="1"/>
</dbReference>
<sequence>LCMSGTLADVYFVFPSRGEQQDSLPASEVIVRDMRTTTFRTILRYIYTDNVEFDGNTVMHVLYAARKYALEPLVAECEHFLQTAIDVNNVCSLFNQASFYQMDLLQCKCLDFICMNANDVFLTDDFLQLTPLSLNEILKAGALGVEEELDVFKAAVRWAKHHCEKKGFEPTPTNQRAWLAEVLYRIRLPIIPVAEFTSVVVESELLTSEEQLQLYKHMTSHRNPDTDEEMAEKIGKFEAKHRPGNNPLRLRKVSLFYSPTRYEQNISVAVTNMKDRSLQRPRLEPVPERGPISLAESVYLEPNTQYNVAVTCMVYCGDVKALEYTDTLRGVLVNISSVFNSISSLHLSRVHS</sequence>
<dbReference type="InterPro" id="IPR011333">
    <property type="entry name" value="SKP1/BTB/POZ_sf"/>
</dbReference>
<accession>A0ABY7FIY4</accession>
<dbReference type="PANTHER" id="PTHR45774:SF4">
    <property type="entry name" value="AXUNDEAD, ISOFORM F"/>
    <property type="match status" value="1"/>
</dbReference>
<dbReference type="Proteomes" id="UP001164746">
    <property type="component" value="Chromosome 12"/>
</dbReference>
<feature type="non-terminal residue" evidence="2">
    <location>
        <position position="352"/>
    </location>
</feature>
<dbReference type="Gene3D" id="1.25.40.420">
    <property type="match status" value="1"/>
</dbReference>
<dbReference type="Gene3D" id="3.30.710.10">
    <property type="entry name" value="Potassium Channel Kv1.1, Chain A"/>
    <property type="match status" value="1"/>
</dbReference>
<protein>
    <submittedName>
        <fullName evidence="2">BTB6B-like protein</fullName>
    </submittedName>
</protein>